<reference evidence="1" key="1">
    <citation type="submission" date="2022-08" db="EMBL/GenBank/DDBJ databases">
        <title>Genome sequencing of akame (Lates japonicus).</title>
        <authorList>
            <person name="Hashiguchi Y."/>
            <person name="Takahashi H."/>
        </authorList>
    </citation>
    <scope>NUCLEOTIDE SEQUENCE</scope>
    <source>
        <strain evidence="1">Kochi</strain>
    </source>
</reference>
<protein>
    <submittedName>
        <fullName evidence="1">Uncharacterized protein</fullName>
    </submittedName>
</protein>
<dbReference type="EMBL" id="BRZM01000010">
    <property type="protein sequence ID" value="GLD51368.1"/>
    <property type="molecule type" value="Genomic_DNA"/>
</dbReference>
<evidence type="ECO:0000313" key="2">
    <source>
        <dbReference type="Proteomes" id="UP001279410"/>
    </source>
</evidence>
<dbReference type="PANTHER" id="PTHR35083">
    <property type="entry name" value="RGD1565685 PROTEIN"/>
    <property type="match status" value="1"/>
</dbReference>
<dbReference type="AlphaFoldDB" id="A0AAD3MCC7"/>
<accession>A0AAD3MCC7</accession>
<dbReference type="Pfam" id="PF15112">
    <property type="entry name" value="DUF4559"/>
    <property type="match status" value="1"/>
</dbReference>
<gene>
    <name evidence="1" type="ORF">AKAME5_000444000</name>
</gene>
<name>A0AAD3MCC7_LATJO</name>
<evidence type="ECO:0000313" key="1">
    <source>
        <dbReference type="EMBL" id="GLD51368.1"/>
    </source>
</evidence>
<organism evidence="1 2">
    <name type="scientific">Lates japonicus</name>
    <name type="common">Japanese lates</name>
    <dbReference type="NCBI Taxonomy" id="270547"/>
    <lineage>
        <taxon>Eukaryota</taxon>
        <taxon>Metazoa</taxon>
        <taxon>Chordata</taxon>
        <taxon>Craniata</taxon>
        <taxon>Vertebrata</taxon>
        <taxon>Euteleostomi</taxon>
        <taxon>Actinopterygii</taxon>
        <taxon>Neopterygii</taxon>
        <taxon>Teleostei</taxon>
        <taxon>Neoteleostei</taxon>
        <taxon>Acanthomorphata</taxon>
        <taxon>Carangaria</taxon>
        <taxon>Carangaria incertae sedis</taxon>
        <taxon>Centropomidae</taxon>
        <taxon>Lates</taxon>
    </lineage>
</organism>
<sequence length="276" mass="31889">MEAIIKQDKLFQNWIKCSHALKLLQSQLERFIGVELEKFHQVLLRECGMGRCVNKCQFTKWKPGSSKIPPLDCQVCSRWRDEILAHHTSPHGKVMWKNSKPHLWSQEIMEVAKVYMPEGHKNHKSLSDFDIAALLCLMNQCKYFKKFEIGALCERVSCVRNKVMHCPRFDLKREDLHNYLNHIKDLGKKLEYHDEGFKSLSEKIDETVAQDASGCNLPRMMLGKLKTKLQKEKELLVPVRKALGHLCAQATSIKKLLGRNCVFGFLNTCSKSQHIA</sequence>
<proteinExistence type="predicted"/>
<dbReference type="PANTHER" id="PTHR35083:SF3">
    <property type="entry name" value="SI:CH211-91P5.3"/>
    <property type="match status" value="1"/>
</dbReference>
<comment type="caution">
    <text evidence="1">The sequence shown here is derived from an EMBL/GenBank/DDBJ whole genome shotgun (WGS) entry which is preliminary data.</text>
</comment>
<dbReference type="Proteomes" id="UP001279410">
    <property type="component" value="Unassembled WGS sequence"/>
</dbReference>
<dbReference type="InterPro" id="IPR027897">
    <property type="entry name" value="DUF4559"/>
</dbReference>
<keyword evidence="2" id="KW-1185">Reference proteome</keyword>